<dbReference type="KEGG" id="ptan:CRYO30217_00867"/>
<evidence type="ECO:0000313" key="5">
    <source>
        <dbReference type="EMBL" id="CAG5079134.1"/>
    </source>
</evidence>
<dbReference type="GO" id="GO:0051213">
    <property type="term" value="F:dioxygenase activity"/>
    <property type="evidence" value="ECO:0007669"/>
    <property type="project" value="UniProtKB-KW"/>
</dbReference>
<name>A0A916N9K4_9FLAO</name>
<proteinExistence type="inferred from homology"/>
<dbReference type="SUPFAM" id="SSF51197">
    <property type="entry name" value="Clavaminate synthase-like"/>
    <property type="match status" value="1"/>
</dbReference>
<dbReference type="InterPro" id="IPR007803">
    <property type="entry name" value="Asp/Arg/Pro-Hydrxlase"/>
</dbReference>
<dbReference type="InterPro" id="IPR027443">
    <property type="entry name" value="IPNS-like_sf"/>
</dbReference>
<dbReference type="RefSeq" id="WP_258541089.1">
    <property type="nucleotide sequence ID" value="NZ_OU015584.1"/>
</dbReference>
<dbReference type="InterPro" id="IPR051821">
    <property type="entry name" value="Asp/Asn_beta-hydroxylase"/>
</dbReference>
<sequence length="210" mass="24735">MGRNFYNLEQTEWAKELEANFEVIREEMISVLEKNKGHWVSPHPDYVQGEQWRTFELVFFGMKLNKNLNECPKTAELLTKIPELITADFSVLPPQTDILPHKGYSRMITRCHLPLIVPKGDLGIEVNGEKRFWEEGKLISFDDSLIHRAWNHTNEVRVVMMIDVPSENYNYTADQICRYKLENMDDPYLLKMADRASWLKMYENGEFSLM</sequence>
<dbReference type="AlphaFoldDB" id="A0A916N9K4"/>
<keyword evidence="6" id="KW-1185">Reference proteome</keyword>
<dbReference type="EMBL" id="OU015584">
    <property type="protein sequence ID" value="CAG5079134.1"/>
    <property type="molecule type" value="Genomic_DNA"/>
</dbReference>
<feature type="domain" description="Aspartyl/asparaginy/proline hydroxylase" evidence="4">
    <location>
        <begin position="18"/>
        <end position="164"/>
    </location>
</feature>
<evidence type="ECO:0000256" key="1">
    <source>
        <dbReference type="ARBA" id="ARBA00007730"/>
    </source>
</evidence>
<evidence type="ECO:0000259" key="4">
    <source>
        <dbReference type="Pfam" id="PF05118"/>
    </source>
</evidence>
<dbReference type="PANTHER" id="PTHR46332">
    <property type="entry name" value="ASPARTATE BETA-HYDROXYLASE DOMAIN-CONTAINING PROTEIN 2"/>
    <property type="match status" value="1"/>
</dbReference>
<dbReference type="PANTHER" id="PTHR46332:SF5">
    <property type="entry name" value="ASPARTATE BETA-HYDROXYLASE DOMAIN CONTAINING 2"/>
    <property type="match status" value="1"/>
</dbReference>
<protein>
    <recommendedName>
        <fullName evidence="4">Aspartyl/asparaginy/proline hydroxylase domain-containing protein</fullName>
    </recommendedName>
</protein>
<dbReference type="Pfam" id="PF05118">
    <property type="entry name" value="Asp_Arg_Hydrox"/>
    <property type="match status" value="1"/>
</dbReference>
<evidence type="ECO:0000256" key="3">
    <source>
        <dbReference type="ARBA" id="ARBA00023002"/>
    </source>
</evidence>
<evidence type="ECO:0000256" key="2">
    <source>
        <dbReference type="ARBA" id="ARBA00022964"/>
    </source>
</evidence>
<gene>
    <name evidence="5" type="ORF">CRYO30217_00867</name>
</gene>
<dbReference type="Proteomes" id="UP000683507">
    <property type="component" value="Chromosome"/>
</dbReference>
<dbReference type="GO" id="GO:0016020">
    <property type="term" value="C:membrane"/>
    <property type="evidence" value="ECO:0007669"/>
    <property type="project" value="TreeGrafter"/>
</dbReference>
<keyword evidence="3" id="KW-0560">Oxidoreductase</keyword>
<keyword evidence="2" id="KW-0223">Dioxygenase</keyword>
<organism evidence="5 6">
    <name type="scientific">Parvicella tangerina</name>
    <dbReference type="NCBI Taxonomy" id="2829795"/>
    <lineage>
        <taxon>Bacteria</taxon>
        <taxon>Pseudomonadati</taxon>
        <taxon>Bacteroidota</taxon>
        <taxon>Flavobacteriia</taxon>
        <taxon>Flavobacteriales</taxon>
        <taxon>Parvicellaceae</taxon>
        <taxon>Parvicella</taxon>
    </lineage>
</organism>
<dbReference type="Gene3D" id="2.60.120.330">
    <property type="entry name" value="B-lactam Antibiotic, Isopenicillin N Synthase, Chain"/>
    <property type="match status" value="1"/>
</dbReference>
<reference evidence="5" key="1">
    <citation type="submission" date="2021-04" db="EMBL/GenBank/DDBJ databases">
        <authorList>
            <person name="Rodrigo-Torres L."/>
            <person name="Arahal R. D."/>
            <person name="Lucena T."/>
        </authorList>
    </citation>
    <scope>NUCLEOTIDE SEQUENCE</scope>
    <source>
        <strain evidence="5">AS29M-1</strain>
    </source>
</reference>
<comment type="similarity">
    <text evidence="1">Belongs to the aspartyl/asparaginyl beta-hydroxylase family.</text>
</comment>
<accession>A0A916N9K4</accession>
<evidence type="ECO:0000313" key="6">
    <source>
        <dbReference type="Proteomes" id="UP000683507"/>
    </source>
</evidence>